<evidence type="ECO:0000313" key="1">
    <source>
        <dbReference type="EMBL" id="RNA27981.1"/>
    </source>
</evidence>
<organism evidence="1 2">
    <name type="scientific">Brachionus plicatilis</name>
    <name type="common">Marine rotifer</name>
    <name type="synonym">Brachionus muelleri</name>
    <dbReference type="NCBI Taxonomy" id="10195"/>
    <lineage>
        <taxon>Eukaryota</taxon>
        <taxon>Metazoa</taxon>
        <taxon>Spiralia</taxon>
        <taxon>Gnathifera</taxon>
        <taxon>Rotifera</taxon>
        <taxon>Eurotatoria</taxon>
        <taxon>Monogononta</taxon>
        <taxon>Pseudotrocha</taxon>
        <taxon>Ploima</taxon>
        <taxon>Brachionidae</taxon>
        <taxon>Brachionus</taxon>
    </lineage>
</organism>
<evidence type="ECO:0000313" key="2">
    <source>
        <dbReference type="Proteomes" id="UP000276133"/>
    </source>
</evidence>
<comment type="caution">
    <text evidence="1">The sequence shown here is derived from an EMBL/GenBank/DDBJ whole genome shotgun (WGS) entry which is preliminary data.</text>
</comment>
<name>A0A3M7RWN9_BRAPC</name>
<gene>
    <name evidence="1" type="ORF">BpHYR1_008971</name>
</gene>
<proteinExistence type="predicted"/>
<accession>A0A3M7RWN9</accession>
<reference evidence="1 2" key="1">
    <citation type="journal article" date="2018" name="Sci. Rep.">
        <title>Genomic signatures of local adaptation to the degree of environmental predictability in rotifers.</title>
        <authorList>
            <person name="Franch-Gras L."/>
            <person name="Hahn C."/>
            <person name="Garcia-Roger E.M."/>
            <person name="Carmona M.J."/>
            <person name="Serra M."/>
            <person name="Gomez A."/>
        </authorList>
    </citation>
    <scope>NUCLEOTIDE SEQUENCE [LARGE SCALE GENOMIC DNA]</scope>
    <source>
        <strain evidence="1">HYR1</strain>
    </source>
</reference>
<sequence length="77" mass="9080">MYEYRINQHQDSGHAVQDNIWSATYGTQREEQCKNCGQAVTFDVKKKNTLWDDREITTFQSLAGTWFETIARNKFTK</sequence>
<dbReference type="Proteomes" id="UP000276133">
    <property type="component" value="Unassembled WGS sequence"/>
</dbReference>
<dbReference type="EMBL" id="REGN01002457">
    <property type="protein sequence ID" value="RNA27981.1"/>
    <property type="molecule type" value="Genomic_DNA"/>
</dbReference>
<protein>
    <submittedName>
        <fullName evidence="1">Uncharacterized protein</fullName>
    </submittedName>
</protein>
<dbReference type="AlphaFoldDB" id="A0A3M7RWN9"/>
<keyword evidence="2" id="KW-1185">Reference proteome</keyword>